<dbReference type="InterPro" id="IPR022493">
    <property type="entry name" value="CHP03716_TM_YkoY"/>
</dbReference>
<dbReference type="Proteomes" id="UP000252107">
    <property type="component" value="Unassembled WGS sequence"/>
</dbReference>
<evidence type="ECO:0000256" key="5">
    <source>
        <dbReference type="ARBA" id="ARBA00023136"/>
    </source>
</evidence>
<feature type="transmembrane region" description="Helical" evidence="6">
    <location>
        <begin position="54"/>
        <end position="73"/>
    </location>
</feature>
<feature type="transmembrane region" description="Helical" evidence="6">
    <location>
        <begin position="118"/>
        <end position="140"/>
    </location>
</feature>
<evidence type="ECO:0000256" key="2">
    <source>
        <dbReference type="ARBA" id="ARBA00007511"/>
    </source>
</evidence>
<dbReference type="EMBL" id="LXQD01000021">
    <property type="protein sequence ID" value="RCJ41878.1"/>
    <property type="molecule type" value="Genomic_DNA"/>
</dbReference>
<feature type="transmembrane region" description="Helical" evidence="6">
    <location>
        <begin position="202"/>
        <end position="219"/>
    </location>
</feature>
<gene>
    <name evidence="7" type="ORF">A6770_36045</name>
</gene>
<comment type="caution">
    <text evidence="7">The sequence shown here is derived from an EMBL/GenBank/DDBJ whole genome shotgun (WGS) entry which is preliminary data.</text>
</comment>
<reference evidence="7" key="1">
    <citation type="submission" date="2016-04" db="EMBL/GenBank/DDBJ databases">
        <authorList>
            <person name="Tabuchi Yagui T.R."/>
        </authorList>
    </citation>
    <scope>NUCLEOTIDE SEQUENCE [LARGE SCALE GENOMIC DNA]</scope>
    <source>
        <strain evidence="7">NIES-26</strain>
    </source>
</reference>
<feature type="transmembrane region" description="Helical" evidence="6">
    <location>
        <begin position="17"/>
        <end position="42"/>
    </location>
</feature>
<dbReference type="Pfam" id="PF03741">
    <property type="entry name" value="TerC"/>
    <property type="match status" value="1"/>
</dbReference>
<evidence type="ECO:0000256" key="4">
    <source>
        <dbReference type="ARBA" id="ARBA00022989"/>
    </source>
</evidence>
<dbReference type="PANTHER" id="PTHR30238:SF4">
    <property type="entry name" value="SLL1022 PROTEIN"/>
    <property type="match status" value="1"/>
</dbReference>
<organism evidence="7 8">
    <name type="scientific">Nostoc minutum NIES-26</name>
    <dbReference type="NCBI Taxonomy" id="1844469"/>
    <lineage>
        <taxon>Bacteria</taxon>
        <taxon>Bacillati</taxon>
        <taxon>Cyanobacteriota</taxon>
        <taxon>Cyanophyceae</taxon>
        <taxon>Nostocales</taxon>
        <taxon>Nostocaceae</taxon>
        <taxon>Nostoc</taxon>
    </lineage>
</organism>
<evidence type="ECO:0000313" key="7">
    <source>
        <dbReference type="EMBL" id="RCJ41878.1"/>
    </source>
</evidence>
<dbReference type="PANTHER" id="PTHR30238">
    <property type="entry name" value="MEMBRANE BOUND PREDICTED REDOX MODULATOR"/>
    <property type="match status" value="1"/>
</dbReference>
<dbReference type="NCBIfam" id="TIGR03716">
    <property type="entry name" value="R_switched_YkoY"/>
    <property type="match status" value="1"/>
</dbReference>
<evidence type="ECO:0000256" key="3">
    <source>
        <dbReference type="ARBA" id="ARBA00022692"/>
    </source>
</evidence>
<keyword evidence="8" id="KW-1185">Reference proteome</keyword>
<keyword evidence="3 6" id="KW-0812">Transmembrane</keyword>
<evidence type="ECO:0000313" key="8">
    <source>
        <dbReference type="Proteomes" id="UP000252107"/>
    </source>
</evidence>
<keyword evidence="5 6" id="KW-0472">Membrane</keyword>
<dbReference type="AlphaFoldDB" id="A0A367RZ95"/>
<evidence type="ECO:0008006" key="9">
    <source>
        <dbReference type="Google" id="ProtNLM"/>
    </source>
</evidence>
<sequence>MLDYIFESPFNWGVETLFLLIVLVALEAVLSADNAIALAALSQSLQNPKLERRALNIGLGIAYGLRMLLIVSATWIIQFWQFELAGALYLLWLSWQYFTAKQADRGDRPTTPKSLWQVIPIIAVTDLAFSVDSVTTAIAISQDLWLILLGGTIGIVALRFLAGLFILWLEEFLYLEDAGYVAVALVGLRLLLRVVAPVLVPPEWFMVSLIAVIFAWGFSQRRQQA</sequence>
<proteinExistence type="inferred from homology"/>
<evidence type="ECO:0000256" key="1">
    <source>
        <dbReference type="ARBA" id="ARBA00004141"/>
    </source>
</evidence>
<name>A0A367RZ95_9NOSO</name>
<protein>
    <recommendedName>
        <fullName evidence="9">Tellurium resistance protein TerC</fullName>
    </recommendedName>
</protein>
<dbReference type="GO" id="GO:0016020">
    <property type="term" value="C:membrane"/>
    <property type="evidence" value="ECO:0007669"/>
    <property type="project" value="UniProtKB-SubCell"/>
</dbReference>
<evidence type="ECO:0000256" key="6">
    <source>
        <dbReference type="SAM" id="Phobius"/>
    </source>
</evidence>
<keyword evidence="4 6" id="KW-1133">Transmembrane helix</keyword>
<accession>A0A367RZ95</accession>
<feature type="transmembrane region" description="Helical" evidence="6">
    <location>
        <begin position="146"/>
        <end position="169"/>
    </location>
</feature>
<comment type="subcellular location">
    <subcellularLocation>
        <location evidence="1">Membrane</location>
        <topology evidence="1">Multi-pass membrane protein</topology>
    </subcellularLocation>
</comment>
<comment type="similarity">
    <text evidence="2">Belongs to the TerC family.</text>
</comment>
<dbReference type="InterPro" id="IPR005496">
    <property type="entry name" value="Integral_membrane_TerC"/>
</dbReference>